<protein>
    <submittedName>
        <fullName evidence="1">Uncharacterized protein</fullName>
    </submittedName>
</protein>
<dbReference type="EMBL" id="AP018881">
    <property type="protein sequence ID" value="BBF89999.1"/>
    <property type="molecule type" value="Genomic_DNA"/>
</dbReference>
<reference evidence="1" key="1">
    <citation type="submission" date="2018-08" db="EMBL/GenBank/DDBJ databases">
        <title>Oryza rufipogon genomic DNA, chromosome 11, BAC clone:ORUFIa0004E03.</title>
        <authorList>
            <person name="Wu J."/>
            <person name="Kanamori H."/>
        </authorList>
    </citation>
    <scope>NUCLEOTIDE SEQUENCE</scope>
    <source>
        <strain evidence="1">W1943</strain>
    </source>
</reference>
<sequence length="231" mass="24814">MSHPEFLDRVVSSLDWRGSAFVPRLARLSFRQELEDKEAIEEQHLRKVIAVAVAIEDGRALTVAASSALLNSPNRVHEVRERNGWCSLEETAEEAPLVLLCGTELVSAAVVGPDGNQLGLLQLLQSSPREPAGTENGEDVWFGLAVRLGMGTAVARLGTGIVAASLIGDSADAVVVGTNPRGRDDTGWEITARKTKGKWVQQNFYILQPNAVSSKPDGSAMGRRKNGGLCF</sequence>
<evidence type="ECO:0000313" key="1">
    <source>
        <dbReference type="EMBL" id="BBF89999.1"/>
    </source>
</evidence>
<organism evidence="1">
    <name type="scientific">Oryza rufipogon</name>
    <name type="common">Brownbeard rice</name>
    <name type="synonym">Asian wild rice</name>
    <dbReference type="NCBI Taxonomy" id="4529"/>
    <lineage>
        <taxon>Eukaryota</taxon>
        <taxon>Viridiplantae</taxon>
        <taxon>Streptophyta</taxon>
        <taxon>Embryophyta</taxon>
        <taxon>Tracheophyta</taxon>
        <taxon>Spermatophyta</taxon>
        <taxon>Magnoliopsida</taxon>
        <taxon>Liliopsida</taxon>
        <taxon>Poales</taxon>
        <taxon>Poaceae</taxon>
        <taxon>BOP clade</taxon>
        <taxon>Oryzoideae</taxon>
        <taxon>Oryzeae</taxon>
        <taxon>Oryzinae</taxon>
        <taxon>Oryza</taxon>
    </lineage>
</organism>
<proteinExistence type="predicted"/>
<gene>
    <name evidence="1" type="primary">ORUFIa0004E03.23</name>
</gene>
<dbReference type="AlphaFoldDB" id="A0A679BEC6"/>
<accession>A0A679BEC6</accession>
<name>A0A679BEC6_ORYRU</name>